<reference evidence="1" key="1">
    <citation type="journal article" date="1990" name="Int. J. Pept. Protein Res.">
        <title>Complete amino acid sequence of a subunit from rapeseed high molecular weight protein.</title>
        <authorList>
            <person name="Bhushan R."/>
            <person name="Mahesh V.K."/>
            <person name="Mallikharjun P.V."/>
        </authorList>
    </citation>
    <scope>PROTEIN SEQUENCE</scope>
</reference>
<dbReference type="AlphaFoldDB" id="Q7M1J8"/>
<keyword id="KW-0903">Direct protein sequencing</keyword>
<accession>Q7M1J8</accession>
<sequence>AFGEIADYHEVELGSCDRYMEVPECLHKPTYGVLVFLAVKLMASTIDFIMRADLESAEVILEGDRGILADGLDAEVKFAGEMFGETELGAVDRSILEFMFRADLEIRPGEFALVIVPLTDFGVLM</sequence>
<protein>
    <submittedName>
        <fullName evidence="1">High molecular weight storage protein 15.6K chain</fullName>
    </submittedName>
</protein>
<proteinExistence type="evidence at protein level"/>
<organism evidence="1">
    <name type="scientific">Brassica campestris</name>
    <name type="common">Field mustard</name>
    <dbReference type="NCBI Taxonomy" id="3711"/>
    <lineage>
        <taxon>Eukaryota</taxon>
        <taxon>Viridiplantae</taxon>
        <taxon>Streptophyta</taxon>
        <taxon>Embryophyta</taxon>
        <taxon>Tracheophyta</taxon>
        <taxon>Spermatophyta</taxon>
        <taxon>Magnoliopsida</taxon>
        <taxon>eudicotyledons</taxon>
        <taxon>Gunneridae</taxon>
        <taxon>Pentapetalae</taxon>
        <taxon>rosids</taxon>
        <taxon>malvids</taxon>
        <taxon>Brassicales</taxon>
        <taxon>Brassicaceae</taxon>
        <taxon>Brassiceae</taxon>
        <taxon>Brassica</taxon>
    </lineage>
</organism>
<dbReference type="PIR" id="A60426">
    <property type="entry name" value="A60426"/>
</dbReference>
<evidence type="ECO:0000313" key="1">
    <source>
        <dbReference type="PIR" id="A60426"/>
    </source>
</evidence>
<name>Q7M1J8_BRACM</name>